<proteinExistence type="predicted"/>
<evidence type="ECO:0000313" key="1">
    <source>
        <dbReference type="EMBL" id="MET1753967.1"/>
    </source>
</evidence>
<reference evidence="1 2" key="1">
    <citation type="submission" date="2024-07" db="EMBL/GenBank/DDBJ databases">
        <title>Novosphingobium kalidii RD2P27.</title>
        <authorList>
            <person name="Sun J.-Q."/>
        </authorList>
    </citation>
    <scope>NUCLEOTIDE SEQUENCE [LARGE SCALE GENOMIC DNA]</scope>
    <source>
        <strain evidence="1 2">RD2P27</strain>
    </source>
</reference>
<comment type="caution">
    <text evidence="1">The sequence shown here is derived from an EMBL/GenBank/DDBJ whole genome shotgun (WGS) entry which is preliminary data.</text>
</comment>
<protein>
    <submittedName>
        <fullName evidence="1">Beta-3-deoxy-D-manno-oct-2-ulosonic acid transferase</fullName>
    </submittedName>
</protein>
<dbReference type="RefSeq" id="WP_353982374.1">
    <property type="nucleotide sequence ID" value="NZ_JBEWLY010000001.1"/>
</dbReference>
<dbReference type="InterPro" id="IPR007833">
    <property type="entry name" value="Capsule_polysaccharide_synth"/>
</dbReference>
<evidence type="ECO:0000313" key="2">
    <source>
        <dbReference type="Proteomes" id="UP001548713"/>
    </source>
</evidence>
<dbReference type="GO" id="GO:0016740">
    <property type="term" value="F:transferase activity"/>
    <property type="evidence" value="ECO:0007669"/>
    <property type="project" value="UniProtKB-KW"/>
</dbReference>
<dbReference type="CDD" id="cd16439">
    <property type="entry name" value="beta_Kdo_transferase_KpsC_2"/>
    <property type="match status" value="1"/>
</dbReference>
<sequence length="559" mass="60969">MTAVPLLRAPPFPWADAAMSRPLCSGERSSVEEHDLSSILERIRSAKVGGAFWDSPIRAARCGGTVLRPRDADDMCLLLDELEPVDRRLALWVIPAAKREKGFVERVLANRGGEWCGPVDPWSVLPGAECLLAHGDDEWIAIASILGIPVRVLSRGHYGSPGHEAEALVANVGRVLANATYLDPFTGAVASVDATIDLLSDWRRMLESNRLIAVACGMAWWKRTEIRRLLWSPQRPLRMVFRPRTAVAQAKRAGGAVAIWPSRVSPELIESARRQDVPLVRVEDGFVRSTGLGSNLVPPSSVVVDHSGIHFDPSRPSDLEQILSETVFTPRLMARAHKLKEKILEGGISKYAAGSAAPPPERQRGRKLVLVPAQVEDDMSVLAGGGGLCSNLELLQRVRALEPEAEIWFRPHPDVDAGHRKGAVSDAEALALADRIVREPSIASLLDSVDAVHVLTSLTGFEALLRGRSVACHGTPFYAGWGLTHDLGRVPDRRGRKLSLDELVAGVLILYPRYLDPVTGLPCPPEVLVGRMATDRAPNRLGCLGPLRRLQGRVMASWR</sequence>
<accession>A0ABV2CWI3</accession>
<keyword evidence="2" id="KW-1185">Reference proteome</keyword>
<dbReference type="Pfam" id="PF05159">
    <property type="entry name" value="Capsule_synth"/>
    <property type="match status" value="1"/>
</dbReference>
<keyword evidence="1" id="KW-0808">Transferase</keyword>
<organism evidence="1 2">
    <name type="scientific">Novosphingobium kalidii</name>
    <dbReference type="NCBI Taxonomy" id="3230299"/>
    <lineage>
        <taxon>Bacteria</taxon>
        <taxon>Pseudomonadati</taxon>
        <taxon>Pseudomonadota</taxon>
        <taxon>Alphaproteobacteria</taxon>
        <taxon>Sphingomonadales</taxon>
        <taxon>Sphingomonadaceae</taxon>
        <taxon>Novosphingobium</taxon>
    </lineage>
</organism>
<name>A0ABV2CWI3_9SPHN</name>
<dbReference type="EMBL" id="JBEWLY010000001">
    <property type="protein sequence ID" value="MET1753967.1"/>
    <property type="molecule type" value="Genomic_DNA"/>
</dbReference>
<dbReference type="Proteomes" id="UP001548713">
    <property type="component" value="Unassembled WGS sequence"/>
</dbReference>
<gene>
    <name evidence="1" type="ORF">ABVV53_00590</name>
</gene>